<evidence type="ECO:0000256" key="3">
    <source>
        <dbReference type="SAM" id="SignalP"/>
    </source>
</evidence>
<keyword evidence="2" id="KW-1133">Transmembrane helix</keyword>
<feature type="chain" id="PRO_5042442090" evidence="3">
    <location>
        <begin position="23"/>
        <end position="125"/>
    </location>
</feature>
<dbReference type="AlphaFoldDB" id="A0AAD7XS50"/>
<evidence type="ECO:0000313" key="4">
    <source>
        <dbReference type="EMBL" id="KAJ8608119.1"/>
    </source>
</evidence>
<keyword evidence="3" id="KW-0732">Signal</keyword>
<feature type="transmembrane region" description="Helical" evidence="2">
    <location>
        <begin position="89"/>
        <end position="111"/>
    </location>
</feature>
<evidence type="ECO:0000313" key="6">
    <source>
        <dbReference type="Proteomes" id="UP001230188"/>
    </source>
</evidence>
<feature type="region of interest" description="Disordered" evidence="1">
    <location>
        <begin position="43"/>
        <end position="82"/>
    </location>
</feature>
<protein>
    <submittedName>
        <fullName evidence="5">Uncharacterized protein</fullName>
    </submittedName>
</protein>
<sequence length="125" mass="13598">MIPAVWIMLLGHRGLLVPNADAFVVPAGPRLVRHLALFAEGEEAPENPRIQEAPESRLSEKMAAWEEPPPQQKTAGLVPGSSGTDSFDIGLWLAFPPLFASLCLFLLFPFLRESIDVSDLAPPQA</sequence>
<keyword evidence="2" id="KW-0472">Membrane</keyword>
<reference evidence="5" key="1">
    <citation type="submission" date="2023-01" db="EMBL/GenBank/DDBJ databases">
        <title>Metagenome sequencing of chrysophaentin producing Chrysophaeum taylorii.</title>
        <authorList>
            <person name="Davison J."/>
            <person name="Bewley C."/>
        </authorList>
    </citation>
    <scope>NUCLEOTIDE SEQUENCE</scope>
    <source>
        <strain evidence="5">NIES-1699</strain>
    </source>
</reference>
<comment type="caution">
    <text evidence="5">The sequence shown here is derived from an EMBL/GenBank/DDBJ whole genome shotgun (WGS) entry which is preliminary data.</text>
</comment>
<keyword evidence="2" id="KW-0812">Transmembrane</keyword>
<name>A0AAD7XS50_9STRA</name>
<dbReference type="EMBL" id="JAQMWT010000184">
    <property type="protein sequence ID" value="KAJ8608119.1"/>
    <property type="molecule type" value="Genomic_DNA"/>
</dbReference>
<evidence type="ECO:0000256" key="1">
    <source>
        <dbReference type="SAM" id="MobiDB-lite"/>
    </source>
</evidence>
<evidence type="ECO:0000256" key="2">
    <source>
        <dbReference type="SAM" id="Phobius"/>
    </source>
</evidence>
<gene>
    <name evidence="5" type="ORF">CTAYLR_007797</name>
    <name evidence="4" type="ORF">CTAYLR_010250</name>
</gene>
<dbReference type="EMBL" id="JAQMWT010000161">
    <property type="protein sequence ID" value="KAJ8608760.1"/>
    <property type="molecule type" value="Genomic_DNA"/>
</dbReference>
<proteinExistence type="predicted"/>
<accession>A0AAD7XS50</accession>
<organism evidence="5 6">
    <name type="scientific">Chrysophaeum taylorii</name>
    <dbReference type="NCBI Taxonomy" id="2483200"/>
    <lineage>
        <taxon>Eukaryota</taxon>
        <taxon>Sar</taxon>
        <taxon>Stramenopiles</taxon>
        <taxon>Ochrophyta</taxon>
        <taxon>Pelagophyceae</taxon>
        <taxon>Pelagomonadales</taxon>
        <taxon>Pelagomonadaceae</taxon>
        <taxon>Chrysophaeum</taxon>
    </lineage>
</organism>
<feature type="signal peptide" evidence="3">
    <location>
        <begin position="1"/>
        <end position="22"/>
    </location>
</feature>
<dbReference type="Proteomes" id="UP001230188">
    <property type="component" value="Unassembled WGS sequence"/>
</dbReference>
<feature type="compositionally biased region" description="Basic and acidic residues" evidence="1">
    <location>
        <begin position="52"/>
        <end position="64"/>
    </location>
</feature>
<evidence type="ECO:0000313" key="5">
    <source>
        <dbReference type="EMBL" id="KAJ8608760.1"/>
    </source>
</evidence>
<keyword evidence="6" id="KW-1185">Reference proteome</keyword>